<comment type="caution">
    <text evidence="4">The sequence shown here is derived from an EMBL/GenBank/DDBJ whole genome shotgun (WGS) entry which is preliminary data.</text>
</comment>
<name>A0ABR5DHW9_9FLAO</name>
<evidence type="ECO:0000259" key="3">
    <source>
        <dbReference type="Pfam" id="PF18962"/>
    </source>
</evidence>
<sequence length="245" mass="27162">MKFKLLLLCVLGSVAFANAQFTVTDRSGNVLNDGDVIEFGVLTYPEASFEFYVTNDNTTNEIYTRIEYVQETNSTNGEFEQLCYGLCYNNLMAGETVPPSNEGALVVGVGETTPMGNHFYNDDPGNGTDNIDFVFAFRQYSDPQGTIETGTPLLFTYRYNPTLGISENNTVDLTIQSTVVSNELILNINEPINMMVYNIQGKVVKQGQFDAGRQIVNVSDLSAQTYIVQFKNQNGNVQTTKIIVQ</sequence>
<dbReference type="RefSeq" id="WP_045080747.1">
    <property type="nucleotide sequence ID" value="NZ_JSVU01000005.1"/>
</dbReference>
<evidence type="ECO:0000256" key="2">
    <source>
        <dbReference type="SAM" id="SignalP"/>
    </source>
</evidence>
<dbReference type="Pfam" id="PF18962">
    <property type="entry name" value="Por_Secre_tail"/>
    <property type="match status" value="1"/>
</dbReference>
<dbReference type="EMBL" id="JSVU01000005">
    <property type="protein sequence ID" value="KJJ38372.1"/>
    <property type="molecule type" value="Genomic_DNA"/>
</dbReference>
<feature type="signal peptide" evidence="2">
    <location>
        <begin position="1"/>
        <end position="19"/>
    </location>
</feature>
<keyword evidence="1 2" id="KW-0732">Signal</keyword>
<dbReference type="Proteomes" id="UP000033497">
    <property type="component" value="Unassembled WGS sequence"/>
</dbReference>
<protein>
    <recommendedName>
        <fullName evidence="3">Secretion system C-terminal sorting domain-containing protein</fullName>
    </recommendedName>
</protein>
<dbReference type="NCBIfam" id="TIGR04183">
    <property type="entry name" value="Por_Secre_tail"/>
    <property type="match status" value="1"/>
</dbReference>
<accession>A0ABR5DHW9</accession>
<feature type="domain" description="Secretion system C-terminal sorting" evidence="3">
    <location>
        <begin position="186"/>
        <end position="244"/>
    </location>
</feature>
<proteinExistence type="predicted"/>
<reference evidence="4 5" key="1">
    <citation type="submission" date="2014-10" db="EMBL/GenBank/DDBJ databases">
        <title>Genome sequencing of Vitellibacter vladivostokensis KMM 3516.</title>
        <authorList>
            <person name="Thevarajoo S."/>
            <person name="Selvaratnam C."/>
            <person name="Goh K.M."/>
            <person name="Chong C.S."/>
        </authorList>
    </citation>
    <scope>NUCLEOTIDE SEQUENCE [LARGE SCALE GENOMIC DNA]</scope>
    <source>
        <strain evidence="4 5">KMM 3516</strain>
    </source>
</reference>
<organism evidence="4 5">
    <name type="scientific">Aequorivita vladivostokensis</name>
    <dbReference type="NCBI Taxonomy" id="171194"/>
    <lineage>
        <taxon>Bacteria</taxon>
        <taxon>Pseudomonadati</taxon>
        <taxon>Bacteroidota</taxon>
        <taxon>Flavobacteriia</taxon>
        <taxon>Flavobacteriales</taxon>
        <taxon>Flavobacteriaceae</taxon>
        <taxon>Aequorivita</taxon>
    </lineage>
</organism>
<gene>
    <name evidence="4" type="ORF">MB09_10030</name>
</gene>
<evidence type="ECO:0000313" key="4">
    <source>
        <dbReference type="EMBL" id="KJJ38372.1"/>
    </source>
</evidence>
<feature type="chain" id="PRO_5045242118" description="Secretion system C-terminal sorting domain-containing protein" evidence="2">
    <location>
        <begin position="20"/>
        <end position="245"/>
    </location>
</feature>
<evidence type="ECO:0000256" key="1">
    <source>
        <dbReference type="ARBA" id="ARBA00022729"/>
    </source>
</evidence>
<evidence type="ECO:0000313" key="5">
    <source>
        <dbReference type="Proteomes" id="UP000033497"/>
    </source>
</evidence>
<dbReference type="InterPro" id="IPR026444">
    <property type="entry name" value="Secre_tail"/>
</dbReference>
<keyword evidence="5" id="KW-1185">Reference proteome</keyword>